<comment type="caution">
    <text evidence="1">The sequence shown here is derived from an EMBL/GenBank/DDBJ whole genome shotgun (WGS) entry which is preliminary data.</text>
</comment>
<sequence length="59" mass="6651">MNTMIPVVVVFRCCGFSPGPELSVLLSAPPMWGADNPQVWDQGWQHWAVWMNGVFVLTF</sequence>
<gene>
    <name evidence="1" type="ORF">A5792_04025</name>
</gene>
<dbReference type="Proteomes" id="UP000093902">
    <property type="component" value="Unassembled WGS sequence"/>
</dbReference>
<dbReference type="AlphaFoldDB" id="A0A1A0QVQ1"/>
<protein>
    <submittedName>
        <fullName evidence="1">Uncharacterized protein</fullName>
    </submittedName>
</protein>
<dbReference type="EMBL" id="LZSO01000034">
    <property type="protein sequence ID" value="OBB26275.1"/>
    <property type="molecule type" value="Genomic_DNA"/>
</dbReference>
<name>A0A1A0QVQ1_MYCPR</name>
<proteinExistence type="predicted"/>
<accession>A0A1A0QVQ1</accession>
<reference evidence="2" key="1">
    <citation type="submission" date="2016-06" db="EMBL/GenBank/DDBJ databases">
        <authorList>
            <person name="Sutton G."/>
            <person name="Brinkac L."/>
            <person name="Sanka R."/>
            <person name="Adams M."/>
            <person name="Lau E."/>
            <person name="Mehaffy C."/>
            <person name="Tameris M."/>
            <person name="Hatherill M."/>
            <person name="Hanekom W."/>
            <person name="Mahomed H."/>
            <person name="Mcshane H."/>
        </authorList>
    </citation>
    <scope>NUCLEOTIDE SEQUENCE [LARGE SCALE GENOMIC DNA]</scope>
    <source>
        <strain evidence="2">852002-51209_SCH5440388</strain>
    </source>
</reference>
<evidence type="ECO:0000313" key="2">
    <source>
        <dbReference type="Proteomes" id="UP000093902"/>
    </source>
</evidence>
<organism evidence="1 2">
    <name type="scientific">Mycolicibacterium peregrinum</name>
    <name type="common">Mycobacterium peregrinum</name>
    <dbReference type="NCBI Taxonomy" id="43304"/>
    <lineage>
        <taxon>Bacteria</taxon>
        <taxon>Bacillati</taxon>
        <taxon>Actinomycetota</taxon>
        <taxon>Actinomycetes</taxon>
        <taxon>Mycobacteriales</taxon>
        <taxon>Mycobacteriaceae</taxon>
        <taxon>Mycolicibacterium</taxon>
    </lineage>
</organism>
<evidence type="ECO:0000313" key="1">
    <source>
        <dbReference type="EMBL" id="OBB26275.1"/>
    </source>
</evidence>